<dbReference type="EMBL" id="PCQY01000004">
    <property type="protein sequence ID" value="PIP04849.1"/>
    <property type="molecule type" value="Genomic_DNA"/>
</dbReference>
<dbReference type="Proteomes" id="UP000231388">
    <property type="component" value="Unassembled WGS sequence"/>
</dbReference>
<reference evidence="1 2" key="1">
    <citation type="submission" date="2017-09" db="EMBL/GenBank/DDBJ databases">
        <title>Depth-based differentiation of microbial function through sediment-hosted aquifers and enrichment of novel symbionts in the deep terrestrial subsurface.</title>
        <authorList>
            <person name="Probst A.J."/>
            <person name="Ladd B."/>
            <person name="Jarett J.K."/>
            <person name="Geller-Mcgrath D.E."/>
            <person name="Sieber C.M."/>
            <person name="Emerson J.B."/>
            <person name="Anantharaman K."/>
            <person name="Thomas B.C."/>
            <person name="Malmstrom R."/>
            <person name="Stieglmeier M."/>
            <person name="Klingl A."/>
            <person name="Woyke T."/>
            <person name="Ryan C.M."/>
            <person name="Banfield J.F."/>
        </authorList>
    </citation>
    <scope>NUCLEOTIDE SEQUENCE [LARGE SCALE GENOMIC DNA]</scope>
    <source>
        <strain evidence="1">CG23_combo_of_CG06-09_8_20_14_all_40_14</strain>
    </source>
</reference>
<sequence>MYYTPKRPVKSFQDLEVYQNLLAGSIKIAKAVKEDSEKDLNKTSGAICDKLNELIKIPLLETVLSIPKQIAKAHSIRFSYPKKAQDALEEAMFNCNLAVVYLEQYRDLMDSKKDTDFFEENIKNYLRTRGKIMRLQRSWAKFAKERQEA</sequence>
<evidence type="ECO:0000313" key="2">
    <source>
        <dbReference type="Proteomes" id="UP000231388"/>
    </source>
</evidence>
<proteinExistence type="predicted"/>
<evidence type="ECO:0000313" key="1">
    <source>
        <dbReference type="EMBL" id="PIP04849.1"/>
    </source>
</evidence>
<evidence type="ECO:0008006" key="3">
    <source>
        <dbReference type="Google" id="ProtNLM"/>
    </source>
</evidence>
<dbReference type="AlphaFoldDB" id="A0A2G9XD06"/>
<protein>
    <recommendedName>
        <fullName evidence="3">Four helix bundle protein</fullName>
    </recommendedName>
</protein>
<gene>
    <name evidence="1" type="ORF">COX53_00205</name>
</gene>
<name>A0A2G9XD06_UNCKA</name>
<organism evidence="1 2">
    <name type="scientific">candidate division WWE3 bacterium CG23_combo_of_CG06-09_8_20_14_all_40_14</name>
    <dbReference type="NCBI Taxonomy" id="1975095"/>
    <lineage>
        <taxon>Bacteria</taxon>
        <taxon>Katanobacteria</taxon>
    </lineage>
</organism>
<accession>A0A2G9XD06</accession>
<comment type="caution">
    <text evidence="1">The sequence shown here is derived from an EMBL/GenBank/DDBJ whole genome shotgun (WGS) entry which is preliminary data.</text>
</comment>